<evidence type="ECO:0000256" key="1">
    <source>
        <dbReference type="SAM" id="SignalP"/>
    </source>
</evidence>
<name>A0ABS1J578_9BACL</name>
<dbReference type="EMBL" id="JAEQNB010000001">
    <property type="protein sequence ID" value="MBL0385406.1"/>
    <property type="molecule type" value="Genomic_DNA"/>
</dbReference>
<keyword evidence="1" id="KW-0732">Signal</keyword>
<reference evidence="2 3" key="1">
    <citation type="submission" date="2021-01" db="EMBL/GenBank/DDBJ databases">
        <title>Tumebacillus sp. strain ITR2 16S ribosomal RNA gene Genome sequencing and assembly.</title>
        <authorList>
            <person name="Kang M."/>
        </authorList>
    </citation>
    <scope>NUCLEOTIDE SEQUENCE [LARGE SCALE GENOMIC DNA]</scope>
    <source>
        <strain evidence="2 3">ITR2</strain>
    </source>
</reference>
<keyword evidence="3" id="KW-1185">Reference proteome</keyword>
<evidence type="ECO:0000313" key="2">
    <source>
        <dbReference type="EMBL" id="MBL0385406.1"/>
    </source>
</evidence>
<sequence length="56" mass="6091">MKKRLGLLVVATCALISLALGTQIAGAWWNETGPNHKQLADGTVLPDWWNEPGPNH</sequence>
<gene>
    <name evidence="2" type="ORF">JJB07_01990</name>
</gene>
<comment type="caution">
    <text evidence="2">The sequence shown here is derived from an EMBL/GenBank/DDBJ whole genome shotgun (WGS) entry which is preliminary data.</text>
</comment>
<accession>A0ABS1J578</accession>
<dbReference type="RefSeq" id="WP_201630678.1">
    <property type="nucleotide sequence ID" value="NZ_JAEQNB010000001.1"/>
</dbReference>
<feature type="signal peptide" evidence="1">
    <location>
        <begin position="1"/>
        <end position="19"/>
    </location>
</feature>
<protein>
    <submittedName>
        <fullName evidence="2">Uncharacterized protein</fullName>
    </submittedName>
</protein>
<proteinExistence type="predicted"/>
<feature type="chain" id="PRO_5046187920" evidence="1">
    <location>
        <begin position="20"/>
        <end position="56"/>
    </location>
</feature>
<evidence type="ECO:0000313" key="3">
    <source>
        <dbReference type="Proteomes" id="UP000602284"/>
    </source>
</evidence>
<organism evidence="2 3">
    <name type="scientific">Tumebacillus amylolyticus</name>
    <dbReference type="NCBI Taxonomy" id="2801339"/>
    <lineage>
        <taxon>Bacteria</taxon>
        <taxon>Bacillati</taxon>
        <taxon>Bacillota</taxon>
        <taxon>Bacilli</taxon>
        <taxon>Bacillales</taxon>
        <taxon>Alicyclobacillaceae</taxon>
        <taxon>Tumebacillus</taxon>
    </lineage>
</organism>
<dbReference type="Proteomes" id="UP000602284">
    <property type="component" value="Unassembled WGS sequence"/>
</dbReference>